<dbReference type="AlphaFoldDB" id="A0AAD4XVB7"/>
<comment type="caution">
    <text evidence="1">The sequence shown here is derived from an EMBL/GenBank/DDBJ whole genome shotgun (WGS) entry which is preliminary data.</text>
</comment>
<organism evidence="1 2">
    <name type="scientific">Papaver atlanticum</name>
    <dbReference type="NCBI Taxonomy" id="357466"/>
    <lineage>
        <taxon>Eukaryota</taxon>
        <taxon>Viridiplantae</taxon>
        <taxon>Streptophyta</taxon>
        <taxon>Embryophyta</taxon>
        <taxon>Tracheophyta</taxon>
        <taxon>Spermatophyta</taxon>
        <taxon>Magnoliopsida</taxon>
        <taxon>Ranunculales</taxon>
        <taxon>Papaveraceae</taxon>
        <taxon>Papaveroideae</taxon>
        <taxon>Papaver</taxon>
    </lineage>
</organism>
<dbReference type="EMBL" id="JAJJMB010003142">
    <property type="protein sequence ID" value="KAI3949312.1"/>
    <property type="molecule type" value="Genomic_DNA"/>
</dbReference>
<proteinExistence type="predicted"/>
<keyword evidence="2" id="KW-1185">Reference proteome</keyword>
<name>A0AAD4XVB7_9MAGN</name>
<protein>
    <submittedName>
        <fullName evidence="1">Uncharacterized protein</fullName>
    </submittedName>
</protein>
<evidence type="ECO:0000313" key="1">
    <source>
        <dbReference type="EMBL" id="KAI3949312.1"/>
    </source>
</evidence>
<dbReference type="Proteomes" id="UP001202328">
    <property type="component" value="Unassembled WGS sequence"/>
</dbReference>
<reference evidence="1" key="1">
    <citation type="submission" date="2022-04" db="EMBL/GenBank/DDBJ databases">
        <title>A functionally conserved STORR gene fusion in Papaver species that diverged 16.8 million years ago.</title>
        <authorList>
            <person name="Catania T."/>
        </authorList>
    </citation>
    <scope>NUCLEOTIDE SEQUENCE</scope>
    <source>
        <strain evidence="1">S-188037</strain>
    </source>
</reference>
<sequence>MDFVEKGIGSSSLQDSGWRRLMKSWVKFFQVLIEGNYRLIEVPTIASSDAKNKNVEHVVILCIVPNLKNIRGFWIHATYFQWRRSGKHRDRM</sequence>
<evidence type="ECO:0000313" key="2">
    <source>
        <dbReference type="Proteomes" id="UP001202328"/>
    </source>
</evidence>
<gene>
    <name evidence="1" type="ORF">MKW98_023249</name>
</gene>
<accession>A0AAD4XVB7</accession>